<dbReference type="InterPro" id="IPR035971">
    <property type="entry name" value="CBD_sf"/>
</dbReference>
<comment type="catalytic activity">
    <reaction evidence="14">
        <text>[(1-&gt;4)-beta-D-glucosyl]n+m + reduced acceptor + O2 = 4-dehydro-beta-D-glucosyl-[(1-&gt;4)-beta-D-glucosyl]n-1 + [(1-&gt;4)-beta-D-glucosyl]m + acceptor + H2O.</text>
        <dbReference type="EC" id="1.14.99.56"/>
    </reaction>
</comment>
<feature type="region of interest" description="Disordered" evidence="16">
    <location>
        <begin position="263"/>
        <end position="285"/>
    </location>
</feature>
<evidence type="ECO:0000256" key="15">
    <source>
        <dbReference type="ARBA" id="ARBA00047174"/>
    </source>
</evidence>
<dbReference type="Gene3D" id="2.70.50.70">
    <property type="match status" value="1"/>
</dbReference>
<feature type="domain" description="CBM1" evidence="18">
    <location>
        <begin position="291"/>
        <end position="328"/>
    </location>
</feature>
<evidence type="ECO:0000259" key="18">
    <source>
        <dbReference type="PROSITE" id="PS51164"/>
    </source>
</evidence>
<evidence type="ECO:0000256" key="13">
    <source>
        <dbReference type="ARBA" id="ARBA00044502"/>
    </source>
</evidence>
<dbReference type="CDD" id="cd21175">
    <property type="entry name" value="LPMO_AA9"/>
    <property type="match status" value="1"/>
</dbReference>
<evidence type="ECO:0000256" key="2">
    <source>
        <dbReference type="ARBA" id="ARBA00004613"/>
    </source>
</evidence>
<evidence type="ECO:0000256" key="7">
    <source>
        <dbReference type="ARBA" id="ARBA00023002"/>
    </source>
</evidence>
<evidence type="ECO:0000256" key="8">
    <source>
        <dbReference type="ARBA" id="ARBA00023008"/>
    </source>
</evidence>
<feature type="chain" id="PRO_5042818072" description="lytic cellulose monooxygenase (C4-dehydrogenating)" evidence="17">
    <location>
        <begin position="19"/>
        <end position="328"/>
    </location>
</feature>
<evidence type="ECO:0000256" key="14">
    <source>
        <dbReference type="ARBA" id="ARBA00045077"/>
    </source>
</evidence>
<evidence type="ECO:0000256" key="11">
    <source>
        <dbReference type="ARBA" id="ARBA00023277"/>
    </source>
</evidence>
<dbReference type="GO" id="GO:0016787">
    <property type="term" value="F:hydrolase activity"/>
    <property type="evidence" value="ECO:0007669"/>
    <property type="project" value="UniProtKB-KW"/>
</dbReference>
<feature type="signal peptide" evidence="17">
    <location>
        <begin position="1"/>
        <end position="18"/>
    </location>
</feature>
<dbReference type="GO" id="GO:0030245">
    <property type="term" value="P:cellulose catabolic process"/>
    <property type="evidence" value="ECO:0007669"/>
    <property type="project" value="UniProtKB-KW"/>
</dbReference>
<dbReference type="PANTHER" id="PTHR33353:SF9">
    <property type="entry name" value="ENDOGLUCANASE II"/>
    <property type="match status" value="1"/>
</dbReference>
<gene>
    <name evidence="19" type="ORF">C8A04DRAFT_11952</name>
</gene>
<comment type="caution">
    <text evidence="19">The sequence shown here is derived from an EMBL/GenBank/DDBJ whole genome shotgun (WGS) entry which is preliminary data.</text>
</comment>
<dbReference type="EMBL" id="MU853582">
    <property type="protein sequence ID" value="KAK4143911.1"/>
    <property type="molecule type" value="Genomic_DNA"/>
</dbReference>
<dbReference type="PANTHER" id="PTHR33353">
    <property type="entry name" value="PUTATIVE (AFU_ORTHOLOGUE AFUA_1G12560)-RELATED"/>
    <property type="match status" value="1"/>
</dbReference>
<evidence type="ECO:0000313" key="19">
    <source>
        <dbReference type="EMBL" id="KAK4143911.1"/>
    </source>
</evidence>
<protein>
    <recommendedName>
        <fullName evidence="15">lytic cellulose monooxygenase (C4-dehydrogenating)</fullName>
        <ecNumber evidence="15">1.14.99.56</ecNumber>
    </recommendedName>
</protein>
<dbReference type="EC" id="1.14.99.56" evidence="15"/>
<dbReference type="RefSeq" id="XP_062637282.1">
    <property type="nucleotide sequence ID" value="XM_062777160.1"/>
</dbReference>
<accession>A0AAN6V5I6</accession>
<keyword evidence="4" id="KW-0479">Metal-binding</keyword>
<feature type="compositionally biased region" description="Low complexity" evidence="16">
    <location>
        <begin position="263"/>
        <end position="282"/>
    </location>
</feature>
<dbReference type="Pfam" id="PF03443">
    <property type="entry name" value="AA9"/>
    <property type="match status" value="1"/>
</dbReference>
<name>A0AAN6V5I6_9PEZI</name>
<keyword evidence="7" id="KW-0560">Oxidoreductase</keyword>
<keyword evidence="6" id="KW-0136">Cellulose degradation</keyword>
<keyword evidence="5 17" id="KW-0732">Signal</keyword>
<evidence type="ECO:0000256" key="17">
    <source>
        <dbReference type="SAM" id="SignalP"/>
    </source>
</evidence>
<keyword evidence="9" id="KW-0503">Monooxygenase</keyword>
<dbReference type="InterPro" id="IPR049892">
    <property type="entry name" value="AA9"/>
</dbReference>
<dbReference type="GO" id="GO:0005576">
    <property type="term" value="C:extracellular region"/>
    <property type="evidence" value="ECO:0007669"/>
    <property type="project" value="UniProtKB-SubCell"/>
</dbReference>
<keyword evidence="20" id="KW-1185">Reference proteome</keyword>
<dbReference type="PROSITE" id="PS51164">
    <property type="entry name" value="CBM1_2"/>
    <property type="match status" value="1"/>
</dbReference>
<evidence type="ECO:0000256" key="6">
    <source>
        <dbReference type="ARBA" id="ARBA00023001"/>
    </source>
</evidence>
<dbReference type="GO" id="GO:0030248">
    <property type="term" value="F:cellulose binding"/>
    <property type="evidence" value="ECO:0007669"/>
    <property type="project" value="InterPro"/>
</dbReference>
<evidence type="ECO:0000256" key="10">
    <source>
        <dbReference type="ARBA" id="ARBA00023157"/>
    </source>
</evidence>
<evidence type="ECO:0000256" key="4">
    <source>
        <dbReference type="ARBA" id="ARBA00022723"/>
    </source>
</evidence>
<dbReference type="InterPro" id="IPR005103">
    <property type="entry name" value="AA9_LPMO"/>
</dbReference>
<keyword evidence="8" id="KW-0186">Copper</keyword>
<comment type="similarity">
    <text evidence="13">Belongs to the polysaccharide monooxygenase AA9 family.</text>
</comment>
<dbReference type="Proteomes" id="UP001302676">
    <property type="component" value="Unassembled WGS sequence"/>
</dbReference>
<dbReference type="AlphaFoldDB" id="A0AAN6V5I6"/>
<proteinExistence type="inferred from homology"/>
<comment type="cofactor">
    <cofactor evidence="1">
        <name>Cu(2+)</name>
        <dbReference type="ChEBI" id="CHEBI:29036"/>
    </cofactor>
</comment>
<evidence type="ECO:0000256" key="5">
    <source>
        <dbReference type="ARBA" id="ARBA00022729"/>
    </source>
</evidence>
<dbReference type="GO" id="GO:0004497">
    <property type="term" value="F:monooxygenase activity"/>
    <property type="evidence" value="ECO:0007669"/>
    <property type="project" value="UniProtKB-KW"/>
</dbReference>
<dbReference type="SUPFAM" id="SSF57180">
    <property type="entry name" value="Cellulose-binding domain"/>
    <property type="match status" value="1"/>
</dbReference>
<comment type="subcellular location">
    <subcellularLocation>
        <location evidence="2">Secreted</location>
    </subcellularLocation>
</comment>
<evidence type="ECO:0000256" key="12">
    <source>
        <dbReference type="ARBA" id="ARBA00023326"/>
    </source>
</evidence>
<keyword evidence="12" id="KW-0624">Polysaccharide degradation</keyword>
<evidence type="ECO:0000256" key="9">
    <source>
        <dbReference type="ARBA" id="ARBA00023033"/>
    </source>
</evidence>
<dbReference type="SMART" id="SM00236">
    <property type="entry name" value="fCBD"/>
    <property type="match status" value="1"/>
</dbReference>
<dbReference type="GO" id="GO:0046872">
    <property type="term" value="F:metal ion binding"/>
    <property type="evidence" value="ECO:0007669"/>
    <property type="project" value="UniProtKB-KW"/>
</dbReference>
<dbReference type="Pfam" id="PF00734">
    <property type="entry name" value="CBM_1"/>
    <property type="match status" value="1"/>
</dbReference>
<sequence length="328" mass="32851">MKSFTLATLAVLAGNVAAHATFQDLWVDGVDFGSQCARVPSSNSPITSVSGSSIRCNTGTSSPSAKCPVAAGSTVTVEMHQQNGDRSCANEAIGGAHYGPVMAYLSKVSDAKSADGSSGWFKVFESGWAKNPSGGSGDDDYWGNKDLNTCCGKLNVKIPSDIAPGDYLLRAETIALHTAGSSGGAQFYVTCYQITVSGGGSATPATVNFPGAYSASDPGILVNIHSALSSYKVPGPSVYSGGTTRTPGGSCIGCESTCKVGSSPSTTLSSSPSQPTSSASPTGGSGNPDGCTAAKFQQCGGTGYTGCTTCASGSTCSGVSPPYYSQCV</sequence>
<evidence type="ECO:0000256" key="1">
    <source>
        <dbReference type="ARBA" id="ARBA00001973"/>
    </source>
</evidence>
<keyword evidence="11" id="KW-0119">Carbohydrate metabolism</keyword>
<reference evidence="19" key="1">
    <citation type="journal article" date="2023" name="Mol. Phylogenet. Evol.">
        <title>Genome-scale phylogeny and comparative genomics of the fungal order Sordariales.</title>
        <authorList>
            <person name="Hensen N."/>
            <person name="Bonometti L."/>
            <person name="Westerberg I."/>
            <person name="Brannstrom I.O."/>
            <person name="Guillou S."/>
            <person name="Cros-Aarteil S."/>
            <person name="Calhoun S."/>
            <person name="Haridas S."/>
            <person name="Kuo A."/>
            <person name="Mondo S."/>
            <person name="Pangilinan J."/>
            <person name="Riley R."/>
            <person name="LaButti K."/>
            <person name="Andreopoulos B."/>
            <person name="Lipzen A."/>
            <person name="Chen C."/>
            <person name="Yan M."/>
            <person name="Daum C."/>
            <person name="Ng V."/>
            <person name="Clum A."/>
            <person name="Steindorff A."/>
            <person name="Ohm R.A."/>
            <person name="Martin F."/>
            <person name="Silar P."/>
            <person name="Natvig D.O."/>
            <person name="Lalanne C."/>
            <person name="Gautier V."/>
            <person name="Ament-Velasquez S.L."/>
            <person name="Kruys A."/>
            <person name="Hutchinson M.I."/>
            <person name="Powell A.J."/>
            <person name="Barry K."/>
            <person name="Miller A.N."/>
            <person name="Grigoriev I.V."/>
            <person name="Debuchy R."/>
            <person name="Gladieux P."/>
            <person name="Hiltunen Thoren M."/>
            <person name="Johannesson H."/>
        </authorList>
    </citation>
    <scope>NUCLEOTIDE SEQUENCE</scope>
    <source>
        <strain evidence="19">CBS 141.50</strain>
    </source>
</reference>
<organism evidence="19 20">
    <name type="scientific">Dichotomopilus funicola</name>
    <dbReference type="NCBI Taxonomy" id="1934379"/>
    <lineage>
        <taxon>Eukaryota</taxon>
        <taxon>Fungi</taxon>
        <taxon>Dikarya</taxon>
        <taxon>Ascomycota</taxon>
        <taxon>Pezizomycotina</taxon>
        <taxon>Sordariomycetes</taxon>
        <taxon>Sordariomycetidae</taxon>
        <taxon>Sordariales</taxon>
        <taxon>Chaetomiaceae</taxon>
        <taxon>Dichotomopilus</taxon>
    </lineage>
</organism>
<keyword evidence="19" id="KW-0378">Hydrolase</keyword>
<keyword evidence="3" id="KW-0964">Secreted</keyword>
<evidence type="ECO:0000256" key="3">
    <source>
        <dbReference type="ARBA" id="ARBA00022525"/>
    </source>
</evidence>
<keyword evidence="10" id="KW-1015">Disulfide bond</keyword>
<evidence type="ECO:0000313" key="20">
    <source>
        <dbReference type="Proteomes" id="UP001302676"/>
    </source>
</evidence>
<dbReference type="InterPro" id="IPR000254">
    <property type="entry name" value="CBD"/>
</dbReference>
<reference evidence="19" key="2">
    <citation type="submission" date="2023-05" db="EMBL/GenBank/DDBJ databases">
        <authorList>
            <consortium name="Lawrence Berkeley National Laboratory"/>
            <person name="Steindorff A."/>
            <person name="Hensen N."/>
            <person name="Bonometti L."/>
            <person name="Westerberg I."/>
            <person name="Brannstrom I.O."/>
            <person name="Guillou S."/>
            <person name="Cros-Aarteil S."/>
            <person name="Calhoun S."/>
            <person name="Haridas S."/>
            <person name="Kuo A."/>
            <person name="Mondo S."/>
            <person name="Pangilinan J."/>
            <person name="Riley R."/>
            <person name="Labutti K."/>
            <person name="Andreopoulos B."/>
            <person name="Lipzen A."/>
            <person name="Chen C."/>
            <person name="Yanf M."/>
            <person name="Daum C."/>
            <person name="Ng V."/>
            <person name="Clum A."/>
            <person name="Ohm R."/>
            <person name="Martin F."/>
            <person name="Silar P."/>
            <person name="Natvig D."/>
            <person name="Lalanne C."/>
            <person name="Gautier V."/>
            <person name="Ament-Velasquez S.L."/>
            <person name="Kruys A."/>
            <person name="Hutchinson M.I."/>
            <person name="Powell A.J."/>
            <person name="Barry K."/>
            <person name="Miller A.N."/>
            <person name="Grigoriev I.V."/>
            <person name="Debuchy R."/>
            <person name="Gladieux P."/>
            <person name="Thoren M.H."/>
            <person name="Johannesson H."/>
        </authorList>
    </citation>
    <scope>NUCLEOTIDE SEQUENCE</scope>
    <source>
        <strain evidence="19">CBS 141.50</strain>
    </source>
</reference>
<evidence type="ECO:0000256" key="16">
    <source>
        <dbReference type="SAM" id="MobiDB-lite"/>
    </source>
</evidence>
<dbReference type="GeneID" id="87813773"/>